<dbReference type="OrthoDB" id="1444189at2"/>
<dbReference type="PROSITE" id="PS51257">
    <property type="entry name" value="PROKAR_LIPOPROTEIN"/>
    <property type="match status" value="1"/>
</dbReference>
<comment type="caution">
    <text evidence="1">The sequence shown here is derived from an EMBL/GenBank/DDBJ whole genome shotgun (WGS) entry which is preliminary data.</text>
</comment>
<dbReference type="STRING" id="354355.SAMN05660816_04013"/>
<name>A0A1V9E489_9BACT</name>
<dbReference type="Proteomes" id="UP000192610">
    <property type="component" value="Unassembled WGS sequence"/>
</dbReference>
<dbReference type="RefSeq" id="WP_081203930.1">
    <property type="nucleotide sequence ID" value="NZ_FOCZ01000007.1"/>
</dbReference>
<evidence type="ECO:0000313" key="1">
    <source>
        <dbReference type="EMBL" id="OQP40947.1"/>
    </source>
</evidence>
<evidence type="ECO:0000313" key="2">
    <source>
        <dbReference type="Proteomes" id="UP000192610"/>
    </source>
</evidence>
<proteinExistence type="predicted"/>
<accession>A0A1V9E489</accession>
<gene>
    <name evidence="1" type="ORF">A4H97_15190</name>
</gene>
<protein>
    <submittedName>
        <fullName evidence="1">Uncharacterized protein</fullName>
    </submittedName>
</protein>
<keyword evidence="2" id="KW-1185">Reference proteome</keyword>
<reference evidence="2" key="1">
    <citation type="submission" date="2016-04" db="EMBL/GenBank/DDBJ databases">
        <authorList>
            <person name="Chen L."/>
            <person name="Zhuang W."/>
            <person name="Wang G."/>
        </authorList>
    </citation>
    <scope>NUCLEOTIDE SEQUENCE [LARGE SCALE GENOMIC DNA]</scope>
    <source>
        <strain evidence="2">17621</strain>
    </source>
</reference>
<dbReference type="AlphaFoldDB" id="A0A1V9E489"/>
<organism evidence="1 2">
    <name type="scientific">Niastella yeongjuensis</name>
    <dbReference type="NCBI Taxonomy" id="354355"/>
    <lineage>
        <taxon>Bacteria</taxon>
        <taxon>Pseudomonadati</taxon>
        <taxon>Bacteroidota</taxon>
        <taxon>Chitinophagia</taxon>
        <taxon>Chitinophagales</taxon>
        <taxon>Chitinophagaceae</taxon>
        <taxon>Niastella</taxon>
    </lineage>
</organism>
<dbReference type="EMBL" id="LVXG01000067">
    <property type="protein sequence ID" value="OQP40947.1"/>
    <property type="molecule type" value="Genomic_DNA"/>
</dbReference>
<sequence>MKSLIPILGIMLSVSVVFSCKKHSGDEGSNGTVLSKIIVRGSSNLPSGSIEVNKYYYDAQNRITGFDYLYGDAAKDESGAKYVSTTKWFYKGDEQLPYKYTQFKDSIFVNEMYFFYDNQGRLATDSFLPNVTHTSYTIRQYNWYVDKLMIISAIHAMGTIAMRTDSFQINNHNVLAQFGTSYPLGQGIPATYYTYDNNINPIHALNIHAAIPLGNLGGINNNGYSENNPTEMKTGFIPLFGGPGGYTPAGTLTYKYNYNEHNLPVDCEATGDGNIVGSLKTNFYYTTLIR</sequence>